<keyword evidence="2" id="KW-0472">Membrane</keyword>
<proteinExistence type="predicted"/>
<feature type="region of interest" description="Disordered" evidence="1">
    <location>
        <begin position="260"/>
        <end position="305"/>
    </location>
</feature>
<evidence type="ECO:0000313" key="4">
    <source>
        <dbReference type="Proteomes" id="UP000655443"/>
    </source>
</evidence>
<feature type="transmembrane region" description="Helical" evidence="2">
    <location>
        <begin position="45"/>
        <end position="65"/>
    </location>
</feature>
<protein>
    <submittedName>
        <fullName evidence="3">Uncharacterized protein</fullName>
    </submittedName>
</protein>
<reference evidence="3" key="2">
    <citation type="submission" date="2020-09" db="EMBL/GenBank/DDBJ databases">
        <authorList>
            <person name="Sun Q."/>
            <person name="Ohkuma M."/>
        </authorList>
    </citation>
    <scope>NUCLEOTIDE SEQUENCE</scope>
    <source>
        <strain evidence="3">JCM 4714</strain>
    </source>
</reference>
<name>A0A918YK46_9ACTN</name>
<keyword evidence="2" id="KW-1133">Transmembrane helix</keyword>
<comment type="caution">
    <text evidence="3">The sequence shown here is derived from an EMBL/GenBank/DDBJ whole genome shotgun (WGS) entry which is preliminary data.</text>
</comment>
<feature type="compositionally biased region" description="Low complexity" evidence="1">
    <location>
        <begin position="260"/>
        <end position="269"/>
    </location>
</feature>
<gene>
    <name evidence="3" type="ORF">GCM10010339_45470</name>
</gene>
<feature type="transmembrane region" description="Helical" evidence="2">
    <location>
        <begin position="131"/>
        <end position="151"/>
    </location>
</feature>
<keyword evidence="2" id="KW-0812">Transmembrane</keyword>
<accession>A0A918YK46</accession>
<sequence length="305" mass="32189">MTTEGPVPWCCSLLARFARFTGRILRAEWHSIVVDPVHRLVRRGLSGLLLGFVAAFGVVFFHDIAQHPAGALWVTRLGGVRADLPLWLSLLRSPVSLYVPALDLPVWAGITTLFLSFALAEAVLGRARTLAIAYATTVAGTLAARVMVAAGPGWWGLGLPPACAHVLDTGPSAAVVGLFTYLSVIRRAPVVFTMTGGSMVWESVAVPNLAGREHLIAVGTAIVLGLLHGRRAHLQARLRILLRVRERGFAHAGPAVIPAPARPPAKAAPELSGPSVLPAPAPHRSVPPRAAAGRSPDAAMTALER</sequence>
<feature type="transmembrane region" description="Helical" evidence="2">
    <location>
        <begin position="104"/>
        <end position="124"/>
    </location>
</feature>
<dbReference type="AlphaFoldDB" id="A0A918YK46"/>
<evidence type="ECO:0000313" key="3">
    <source>
        <dbReference type="EMBL" id="GHE06218.1"/>
    </source>
</evidence>
<evidence type="ECO:0000256" key="2">
    <source>
        <dbReference type="SAM" id="Phobius"/>
    </source>
</evidence>
<dbReference type="Proteomes" id="UP000655443">
    <property type="component" value="Unassembled WGS sequence"/>
</dbReference>
<organism evidence="3 4">
    <name type="scientific">Streptomyces alanosinicus</name>
    <dbReference type="NCBI Taxonomy" id="68171"/>
    <lineage>
        <taxon>Bacteria</taxon>
        <taxon>Bacillati</taxon>
        <taxon>Actinomycetota</taxon>
        <taxon>Actinomycetes</taxon>
        <taxon>Kitasatosporales</taxon>
        <taxon>Streptomycetaceae</taxon>
        <taxon>Streptomyces</taxon>
    </lineage>
</organism>
<evidence type="ECO:0000256" key="1">
    <source>
        <dbReference type="SAM" id="MobiDB-lite"/>
    </source>
</evidence>
<reference evidence="3" key="1">
    <citation type="journal article" date="2014" name="Int. J. Syst. Evol. Microbiol.">
        <title>Complete genome sequence of Corynebacterium casei LMG S-19264T (=DSM 44701T), isolated from a smear-ripened cheese.</title>
        <authorList>
            <consortium name="US DOE Joint Genome Institute (JGI-PGF)"/>
            <person name="Walter F."/>
            <person name="Albersmeier A."/>
            <person name="Kalinowski J."/>
            <person name="Ruckert C."/>
        </authorList>
    </citation>
    <scope>NUCLEOTIDE SEQUENCE</scope>
    <source>
        <strain evidence="3">JCM 4714</strain>
    </source>
</reference>
<dbReference type="RefSeq" id="WP_229881902.1">
    <property type="nucleotide sequence ID" value="NZ_BMVG01000010.1"/>
</dbReference>
<dbReference type="EMBL" id="BMVG01000010">
    <property type="protein sequence ID" value="GHE06218.1"/>
    <property type="molecule type" value="Genomic_DNA"/>
</dbReference>
<keyword evidence="4" id="KW-1185">Reference proteome</keyword>